<feature type="compositionally biased region" description="Basic residues" evidence="1">
    <location>
        <begin position="153"/>
        <end position="163"/>
    </location>
</feature>
<accession>A0A5B9M7P7</accession>
<dbReference type="AlphaFoldDB" id="A0A5B9M7P7"/>
<reference evidence="2 3" key="1">
    <citation type="submission" date="2019-02" db="EMBL/GenBank/DDBJ databases">
        <title>Planctomycetal bacteria perform biofilm scaping via a novel small molecule.</title>
        <authorList>
            <person name="Jeske O."/>
            <person name="Boedeker C."/>
            <person name="Wiegand S."/>
            <person name="Breitling P."/>
            <person name="Kallscheuer N."/>
            <person name="Jogler M."/>
            <person name="Rohde M."/>
            <person name="Petersen J."/>
            <person name="Medema M.H."/>
            <person name="Surup F."/>
            <person name="Jogler C."/>
        </authorList>
    </citation>
    <scope>NUCLEOTIDE SEQUENCE [LARGE SCALE GENOMIC DNA]</scope>
    <source>
        <strain evidence="2 3">Mal15</strain>
    </source>
</reference>
<evidence type="ECO:0000313" key="2">
    <source>
        <dbReference type="EMBL" id="QEF97162.1"/>
    </source>
</evidence>
<dbReference type="Proteomes" id="UP000321353">
    <property type="component" value="Chromosome"/>
</dbReference>
<evidence type="ECO:0000256" key="1">
    <source>
        <dbReference type="SAM" id="MobiDB-lite"/>
    </source>
</evidence>
<dbReference type="EMBL" id="CP036264">
    <property type="protein sequence ID" value="QEF97162.1"/>
    <property type="molecule type" value="Genomic_DNA"/>
</dbReference>
<proteinExistence type="predicted"/>
<feature type="compositionally biased region" description="Polar residues" evidence="1">
    <location>
        <begin position="7"/>
        <end position="17"/>
    </location>
</feature>
<evidence type="ECO:0000313" key="3">
    <source>
        <dbReference type="Proteomes" id="UP000321353"/>
    </source>
</evidence>
<dbReference type="KEGG" id="smam:Mal15_12000"/>
<protein>
    <submittedName>
        <fullName evidence="2">Uncharacterized protein</fullName>
    </submittedName>
</protein>
<name>A0A5B9M7P7_9BACT</name>
<feature type="region of interest" description="Disordered" evidence="1">
    <location>
        <begin position="145"/>
        <end position="164"/>
    </location>
</feature>
<sequence>MIRRSPRSLSPPITSRPQAPPGDGVLQRLRLSLRAGCVAGATPALRSKRSKAEPWNKGGVGFHSFPGSAWGRGFPEAPPLITRGVCGRSHTCLAFQGGALERGRSGIPLVSRLRLGTEFSRGSASHHAVCVAGATPALRSKAEPWNEGEAKARSRRRKLKRARRFDPHQTAVGRIVKLQSVGVQQDPPGVRIRRTASRTAGGTVHFITHDRMAA</sequence>
<keyword evidence="3" id="KW-1185">Reference proteome</keyword>
<gene>
    <name evidence="2" type="ORF">Mal15_12000</name>
</gene>
<organism evidence="2 3">
    <name type="scientific">Stieleria maiorica</name>
    <dbReference type="NCBI Taxonomy" id="2795974"/>
    <lineage>
        <taxon>Bacteria</taxon>
        <taxon>Pseudomonadati</taxon>
        <taxon>Planctomycetota</taxon>
        <taxon>Planctomycetia</taxon>
        <taxon>Pirellulales</taxon>
        <taxon>Pirellulaceae</taxon>
        <taxon>Stieleria</taxon>
    </lineage>
</organism>
<feature type="region of interest" description="Disordered" evidence="1">
    <location>
        <begin position="1"/>
        <end position="23"/>
    </location>
</feature>